<evidence type="ECO:0000256" key="12">
    <source>
        <dbReference type="RuleBase" id="RU000581"/>
    </source>
</evidence>
<dbReference type="GO" id="GO:0006636">
    <property type="term" value="P:unsaturated fatty acid biosynthetic process"/>
    <property type="evidence" value="ECO:0007669"/>
    <property type="project" value="TreeGrafter"/>
</dbReference>
<dbReference type="EMBL" id="EU152334">
    <property type="protein sequence ID" value="ABX71629.1"/>
    <property type="molecule type" value="mRNA"/>
</dbReference>
<dbReference type="GO" id="GO:0004768">
    <property type="term" value="F:stearoyl-CoA 9-desaturase activity"/>
    <property type="evidence" value="ECO:0007669"/>
    <property type="project" value="TreeGrafter"/>
</dbReference>
<evidence type="ECO:0000256" key="7">
    <source>
        <dbReference type="ARBA" id="ARBA00023002"/>
    </source>
</evidence>
<keyword evidence="8" id="KW-0408">Iron</keyword>
<feature type="region of interest" description="Disordered" evidence="13">
    <location>
        <begin position="328"/>
        <end position="362"/>
    </location>
</feature>
<evidence type="ECO:0000256" key="3">
    <source>
        <dbReference type="ARBA" id="ARBA00022516"/>
    </source>
</evidence>
<evidence type="ECO:0000256" key="6">
    <source>
        <dbReference type="ARBA" id="ARBA00022989"/>
    </source>
</evidence>
<evidence type="ECO:0000256" key="10">
    <source>
        <dbReference type="ARBA" id="ARBA00023136"/>
    </source>
</evidence>
<keyword evidence="10 14" id="KW-0472">Membrane</keyword>
<keyword evidence="6 14" id="KW-1133">Transmembrane helix</keyword>
<comment type="subcellular location">
    <subcellularLocation>
        <location evidence="1">Membrane</location>
        <topology evidence="1">Multi-pass membrane protein</topology>
    </subcellularLocation>
</comment>
<dbReference type="InterPro" id="IPR015876">
    <property type="entry name" value="Acyl-CoA_DS"/>
</dbReference>
<dbReference type="PANTHER" id="PTHR11351">
    <property type="entry name" value="ACYL-COA DESATURASE"/>
    <property type="match status" value="1"/>
</dbReference>
<evidence type="ECO:0000313" key="16">
    <source>
        <dbReference type="EMBL" id="ABX71629.1"/>
    </source>
</evidence>
<dbReference type="Pfam" id="PF00487">
    <property type="entry name" value="FA_desaturase"/>
    <property type="match status" value="1"/>
</dbReference>
<evidence type="ECO:0000256" key="13">
    <source>
        <dbReference type="SAM" id="MobiDB-lite"/>
    </source>
</evidence>
<evidence type="ECO:0000259" key="15">
    <source>
        <dbReference type="Pfam" id="PF00487"/>
    </source>
</evidence>
<evidence type="ECO:0000256" key="14">
    <source>
        <dbReference type="SAM" id="Phobius"/>
    </source>
</evidence>
<accession>B6CBS4</accession>
<dbReference type="CDD" id="cd03505">
    <property type="entry name" value="Delta9-FADS-like"/>
    <property type="match status" value="1"/>
</dbReference>
<keyword evidence="5" id="KW-0276">Fatty acid metabolism</keyword>
<feature type="transmembrane region" description="Helical" evidence="14">
    <location>
        <begin position="195"/>
        <end position="216"/>
    </location>
</feature>
<keyword evidence="7 12" id="KW-0560">Oxidoreductase</keyword>
<evidence type="ECO:0000256" key="5">
    <source>
        <dbReference type="ARBA" id="ARBA00022832"/>
    </source>
</evidence>
<feature type="transmembrane region" description="Helical" evidence="14">
    <location>
        <begin position="222"/>
        <end position="241"/>
    </location>
</feature>
<keyword evidence="11 12" id="KW-0275">Fatty acid biosynthesis</keyword>
<comment type="domain">
    <text evidence="12">The histidine box domains are involved in binding the catalytic metal ions.</text>
</comment>
<evidence type="ECO:0000256" key="1">
    <source>
        <dbReference type="ARBA" id="ARBA00004141"/>
    </source>
</evidence>
<evidence type="ECO:0000256" key="9">
    <source>
        <dbReference type="ARBA" id="ARBA00023098"/>
    </source>
</evidence>
<evidence type="ECO:0000256" key="2">
    <source>
        <dbReference type="ARBA" id="ARBA00009295"/>
    </source>
</evidence>
<keyword evidence="4 12" id="KW-0812">Transmembrane</keyword>
<organism evidence="16">
    <name type="scientific">Lampronia capitella</name>
    <name type="common">currant shoot borer</name>
    <dbReference type="NCBI Taxonomy" id="485574"/>
    <lineage>
        <taxon>Eukaryota</taxon>
        <taxon>Metazoa</taxon>
        <taxon>Ecdysozoa</taxon>
        <taxon>Arthropoda</taxon>
        <taxon>Hexapoda</taxon>
        <taxon>Insecta</taxon>
        <taxon>Pterygota</taxon>
        <taxon>Neoptera</taxon>
        <taxon>Endopterygota</taxon>
        <taxon>Lepidoptera</taxon>
        <taxon>Glossata</taxon>
        <taxon>Incurvarioidea</taxon>
        <taxon>Prodoxidae</taxon>
        <taxon>Lampronia</taxon>
    </lineage>
</organism>
<protein>
    <submittedName>
        <fullName evidence="16">Acyl-CoA-delta9-desaturase</fullName>
    </submittedName>
</protein>
<dbReference type="GO" id="GO:0005789">
    <property type="term" value="C:endoplasmic reticulum membrane"/>
    <property type="evidence" value="ECO:0007669"/>
    <property type="project" value="TreeGrafter"/>
</dbReference>
<evidence type="ECO:0000256" key="11">
    <source>
        <dbReference type="ARBA" id="ARBA00023160"/>
    </source>
</evidence>
<feature type="domain" description="Fatty acid desaturase" evidence="15">
    <location>
        <begin position="78"/>
        <end position="282"/>
    </location>
</feature>
<dbReference type="GO" id="GO:0005506">
    <property type="term" value="F:iron ion binding"/>
    <property type="evidence" value="ECO:0007669"/>
    <property type="project" value="TreeGrafter"/>
</dbReference>
<evidence type="ECO:0000256" key="4">
    <source>
        <dbReference type="ARBA" id="ARBA00022692"/>
    </source>
</evidence>
<proteinExistence type="evidence at transcript level"/>
<feature type="transmembrane region" description="Helical" evidence="14">
    <location>
        <begin position="75"/>
        <end position="96"/>
    </location>
</feature>
<comment type="similarity">
    <text evidence="2 12">Belongs to the fatty acid desaturase type 1 family.</text>
</comment>
<evidence type="ECO:0000256" key="8">
    <source>
        <dbReference type="ARBA" id="ARBA00023004"/>
    </source>
</evidence>
<dbReference type="InterPro" id="IPR005804">
    <property type="entry name" value="FA_desaturase_dom"/>
</dbReference>
<feature type="compositionally biased region" description="Basic and acidic residues" evidence="13">
    <location>
        <begin position="336"/>
        <end position="352"/>
    </location>
</feature>
<dbReference type="PRINTS" id="PR00075">
    <property type="entry name" value="FACDDSATRASE"/>
</dbReference>
<dbReference type="PANTHER" id="PTHR11351:SF98">
    <property type="entry name" value="RE43130P"/>
    <property type="match status" value="1"/>
</dbReference>
<sequence>MAPNILGSSLFLADTTLGKNVDDDHSSNFSASDNYSGKRRDYEWQIVWRNVFGFIYLHTGMLYGFYLIFTGQVKFFTVLFAVLFAILSAMGVTAGAHRLWAHRAYKARWPLRLILAFLQTMAFQNHLYEWVRDHRVHHKFTETDADPHNAKRGFFFSHIGWLMIRKHKDVFEKGASIDMSDLEADPIVMFQKKTYLVVMPILCFVLPAYIPIVWWGEVPWTSWYVATILRFTVSLNFTWLVNSAAHIWGNRPYDENIGATDNKTVAILAFGEGWHNYHHVFPWDYKAAELGNYSTNMSTAIIDYAAKHGWAYDLKTVSVDMIRKRVARTGDGTHPSNDDTKKKLEEDHHHPDNPVWGWDDTDLKDEDRKFAEIAHPKEQ</sequence>
<keyword evidence="3 12" id="KW-0444">Lipid biosynthesis</keyword>
<reference evidence="16" key="1">
    <citation type="submission" date="2007-09" db="EMBL/GenBank/DDBJ databases">
        <authorList>
            <person name="Lienard M."/>
            <person name="Strandh M."/>
            <person name="Johansson T."/>
            <person name="Lofstedt C."/>
        </authorList>
    </citation>
    <scope>NUCLEOTIDE SEQUENCE</scope>
    <source>
        <tissue evidence="16">Pheromone gland</tissue>
    </source>
</reference>
<dbReference type="AlphaFoldDB" id="B6CBS4"/>
<keyword evidence="9" id="KW-0443">Lipid metabolism</keyword>
<comment type="cofactor">
    <cofactor evidence="12">
        <name>Fe(2+)</name>
        <dbReference type="ChEBI" id="CHEBI:29033"/>
    </cofactor>
</comment>
<name>B6CBS4_9NEOP</name>
<feature type="transmembrane region" description="Helical" evidence="14">
    <location>
        <begin position="46"/>
        <end position="69"/>
    </location>
</feature>
<reference evidence="16" key="2">
    <citation type="journal article" date="2008" name="BMC Evol. Biol.">
        <title>Key biosynthetic gene subfamily recruited for pheromone production prior to the extensive radiation of Lepidoptera.</title>
        <authorList>
            <person name="Lienard M.A."/>
            <person name="Strandh M."/>
            <person name="Hedenstrom E."/>
            <person name="Johansson T."/>
            <person name="Lofstedt C."/>
        </authorList>
    </citation>
    <scope>NUCLEOTIDE SEQUENCE</scope>
    <source>
        <tissue evidence="16">Pheromone gland</tissue>
    </source>
</reference>